<reference evidence="2 3" key="1">
    <citation type="submission" date="2020-08" db="EMBL/GenBank/DDBJ databases">
        <title>Sequencing the genomes of 1000 actinobacteria strains.</title>
        <authorList>
            <person name="Klenk H.-P."/>
        </authorList>
    </citation>
    <scope>NUCLEOTIDE SEQUENCE [LARGE SCALE GENOMIC DNA]</scope>
    <source>
        <strain evidence="2 3">DSM 19081</strain>
    </source>
</reference>
<gene>
    <name evidence="2" type="ORF">HNR24_000381</name>
</gene>
<feature type="domain" description="Rhamnogalacturonase A/B/Epimerase-like pectate lyase" evidence="1">
    <location>
        <begin position="80"/>
        <end position="143"/>
    </location>
</feature>
<evidence type="ECO:0000313" key="2">
    <source>
        <dbReference type="EMBL" id="MBA8920448.1"/>
    </source>
</evidence>
<accession>A0A839FFJ1</accession>
<sequence>MTEATFQAKALEQDGRLSNYDTRVRAIEVLGELAPGNVDDATFASVVGQEDSQGSQALKAAYATLDNQGRQPVRKGELSLNVQDYGAVGDDSTDDSVAFQEAINDAASKGGGVVYVPRSRYRVANLVLRSGVTLTGGAGNFNYLASSAQPGGAVLRGVEPGWLVDMPEDGARCAAVVGLGLDGRGVSNGYRMRGRWNAAGHIGVHNTPEQGIYIQHEASKYDSVGNAINAALLTNVVMNRTPGKYTGGVEVEGTDHYLNWIESSNSVQGDLGTTMANPDEGYVTPFLIGGADHFINNLVGEYGETGLIYIGDKCRFANIRSDSNLGHGYLLDNGRGGVWVNVTSRKNGMAAANTYDGWKAASNSVGNTVTGLVTQQQDGHTYRYGINDEVNTDFGSRNQYVAPDVRGWSTAPLSIVDFLGSGVMFASKVVRSGSAANVDVFGASTVAVNSSTTTITDFIHGYSGQDISVVATTTGGIIQANSRIRTSSGSNLSLQANRAYRFTFYNDRWVQH</sequence>
<dbReference type="Proteomes" id="UP000546252">
    <property type="component" value="Unassembled WGS sequence"/>
</dbReference>
<dbReference type="InterPro" id="IPR024535">
    <property type="entry name" value="RHGA/B-epi-like_pectate_lyase"/>
</dbReference>
<dbReference type="EMBL" id="JACJIH010000001">
    <property type="protein sequence ID" value="MBA8920448.1"/>
    <property type="molecule type" value="Genomic_DNA"/>
</dbReference>
<dbReference type="AlphaFoldDB" id="A0A839FFJ1"/>
<proteinExistence type="predicted"/>
<dbReference type="RefSeq" id="WP_182494859.1">
    <property type="nucleotide sequence ID" value="NZ_BAAAKT010000002.1"/>
</dbReference>
<evidence type="ECO:0000259" key="1">
    <source>
        <dbReference type="Pfam" id="PF12708"/>
    </source>
</evidence>
<evidence type="ECO:0000313" key="3">
    <source>
        <dbReference type="Proteomes" id="UP000546252"/>
    </source>
</evidence>
<dbReference type="Gene3D" id="2.160.20.10">
    <property type="entry name" value="Single-stranded right-handed beta-helix, Pectin lyase-like"/>
    <property type="match status" value="1"/>
</dbReference>
<dbReference type="SUPFAM" id="SSF51126">
    <property type="entry name" value="Pectin lyase-like"/>
    <property type="match status" value="1"/>
</dbReference>
<protein>
    <submittedName>
        <fullName evidence="2">Uncharacterized protein (DUF3820 family)</fullName>
    </submittedName>
</protein>
<name>A0A839FFJ1_9MICC</name>
<organism evidence="2 3">
    <name type="scientific">Nesterenkonia jeotgali</name>
    <dbReference type="NCBI Taxonomy" id="317018"/>
    <lineage>
        <taxon>Bacteria</taxon>
        <taxon>Bacillati</taxon>
        <taxon>Actinomycetota</taxon>
        <taxon>Actinomycetes</taxon>
        <taxon>Micrococcales</taxon>
        <taxon>Micrococcaceae</taxon>
        <taxon>Nesterenkonia</taxon>
    </lineage>
</organism>
<dbReference type="Pfam" id="PF12708">
    <property type="entry name" value="Pect-lyase_RHGA_epim"/>
    <property type="match status" value="1"/>
</dbReference>
<comment type="caution">
    <text evidence="2">The sequence shown here is derived from an EMBL/GenBank/DDBJ whole genome shotgun (WGS) entry which is preliminary data.</text>
</comment>
<dbReference type="InterPro" id="IPR012334">
    <property type="entry name" value="Pectin_lyas_fold"/>
</dbReference>
<dbReference type="InterPro" id="IPR011050">
    <property type="entry name" value="Pectin_lyase_fold/virulence"/>
</dbReference>